<feature type="region of interest" description="Disordered" evidence="1">
    <location>
        <begin position="169"/>
        <end position="214"/>
    </location>
</feature>
<accession>A0A9W8I3W1</accession>
<comment type="caution">
    <text evidence="2">The sequence shown here is derived from an EMBL/GenBank/DDBJ whole genome shotgun (WGS) entry which is preliminary data.</text>
</comment>
<dbReference type="Proteomes" id="UP001139887">
    <property type="component" value="Unassembled WGS sequence"/>
</dbReference>
<evidence type="ECO:0000313" key="3">
    <source>
        <dbReference type="Proteomes" id="UP001139887"/>
    </source>
</evidence>
<dbReference type="OrthoDB" id="39175at2759"/>
<feature type="region of interest" description="Disordered" evidence="1">
    <location>
        <begin position="122"/>
        <end position="147"/>
    </location>
</feature>
<dbReference type="EMBL" id="JANBUW010000953">
    <property type="protein sequence ID" value="KAJ2844887.1"/>
    <property type="molecule type" value="Genomic_DNA"/>
</dbReference>
<dbReference type="AlphaFoldDB" id="A0A9W8I3W1"/>
<evidence type="ECO:0000256" key="1">
    <source>
        <dbReference type="SAM" id="MobiDB-lite"/>
    </source>
</evidence>
<gene>
    <name evidence="2" type="ORF">IWW36_005009</name>
</gene>
<feature type="compositionally biased region" description="Polar residues" evidence="1">
    <location>
        <begin position="175"/>
        <end position="185"/>
    </location>
</feature>
<keyword evidence="3" id="KW-1185">Reference proteome</keyword>
<organism evidence="2 3">
    <name type="scientific">Coemansia brasiliensis</name>
    <dbReference type="NCBI Taxonomy" id="2650707"/>
    <lineage>
        <taxon>Eukaryota</taxon>
        <taxon>Fungi</taxon>
        <taxon>Fungi incertae sedis</taxon>
        <taxon>Zoopagomycota</taxon>
        <taxon>Kickxellomycotina</taxon>
        <taxon>Kickxellomycetes</taxon>
        <taxon>Kickxellales</taxon>
        <taxon>Kickxellaceae</taxon>
        <taxon>Coemansia</taxon>
    </lineage>
</organism>
<protein>
    <submittedName>
        <fullName evidence="2">Uncharacterized protein</fullName>
    </submittedName>
</protein>
<reference evidence="2" key="1">
    <citation type="submission" date="2022-07" db="EMBL/GenBank/DDBJ databases">
        <title>Phylogenomic reconstructions and comparative analyses of Kickxellomycotina fungi.</title>
        <authorList>
            <person name="Reynolds N.K."/>
            <person name="Stajich J.E."/>
            <person name="Barry K."/>
            <person name="Grigoriev I.V."/>
            <person name="Crous P."/>
            <person name="Smith M.E."/>
        </authorList>
    </citation>
    <scope>NUCLEOTIDE SEQUENCE</scope>
    <source>
        <strain evidence="2">NRRL 1566</strain>
    </source>
</reference>
<proteinExistence type="predicted"/>
<name>A0A9W8I3W1_9FUNG</name>
<sequence>MIKDEWLPVSRTLTPEESALLAWARQAADAAAQTVHRLVPLVRGMRLSAVCPFVSCVVYQACVCSLHACRWRRGPRRMLAAVNAVQDGLGFLDFVAPRWGFAAVLTTSLRSLVVERGFGPDGAADDEDASGLRPFPEAGSDELPSEEQLRPFVQESQWERVLRTGDVPADLCASETHSSGQSPQLGENAPMGDDPGLWPFLQRTRSQAKPPAKH</sequence>
<evidence type="ECO:0000313" key="2">
    <source>
        <dbReference type="EMBL" id="KAJ2844887.1"/>
    </source>
</evidence>